<feature type="region of interest" description="Disordered" evidence="1">
    <location>
        <begin position="1"/>
        <end position="42"/>
    </location>
</feature>
<protein>
    <submittedName>
        <fullName evidence="2">Uncharacterized protein</fullName>
    </submittedName>
</protein>
<gene>
    <name evidence="2" type="ORF">C1Y40_05765</name>
</gene>
<organism evidence="2 3">
    <name type="scientific">Mycobacterium talmoniae</name>
    <dbReference type="NCBI Taxonomy" id="1858794"/>
    <lineage>
        <taxon>Bacteria</taxon>
        <taxon>Bacillati</taxon>
        <taxon>Actinomycetota</taxon>
        <taxon>Actinomycetes</taxon>
        <taxon>Mycobacteriales</taxon>
        <taxon>Mycobacteriaceae</taxon>
        <taxon>Mycobacterium</taxon>
    </lineage>
</organism>
<name>A0A2S8BBQ2_9MYCO</name>
<comment type="caution">
    <text evidence="2">The sequence shown here is derived from an EMBL/GenBank/DDBJ whole genome shotgun (WGS) entry which is preliminary data.</text>
</comment>
<sequence>MTCSAASKACKSSGERAVVSGTTTSRPPASSAPKISHTETSNANECHCVHTPALGTSASTDASSAITLWWVMATPLGVPVVPDV</sequence>
<dbReference type="AlphaFoldDB" id="A0A2S8BBQ2"/>
<dbReference type="Proteomes" id="UP000238296">
    <property type="component" value="Unassembled WGS sequence"/>
</dbReference>
<reference evidence="2 3" key="1">
    <citation type="journal article" date="2017" name="Int. J. Syst. Evol. Microbiol.">
        <title>Mycobacterium talmoniae sp. nov., a slowly growing mycobacterium isolated from human respiratory samples.</title>
        <authorList>
            <person name="Davidson R.M."/>
            <person name="DeGroote M.A."/>
            <person name="Marola J.L."/>
            <person name="Buss S."/>
            <person name="Jones V."/>
            <person name="McNeil M.R."/>
            <person name="Freifeld A.G."/>
            <person name="Elaine Epperson L."/>
            <person name="Hasan N.A."/>
            <person name="Jackson M."/>
            <person name="Iwen P.C."/>
            <person name="Salfinger M."/>
            <person name="Strong M."/>
        </authorList>
    </citation>
    <scope>NUCLEOTIDE SEQUENCE [LARGE SCALE GENOMIC DNA]</scope>
    <source>
        <strain evidence="2 3">ATCC BAA-2683</strain>
    </source>
</reference>
<proteinExistence type="predicted"/>
<dbReference type="EMBL" id="PPEA01000998">
    <property type="protein sequence ID" value="PQM44076.1"/>
    <property type="molecule type" value="Genomic_DNA"/>
</dbReference>
<evidence type="ECO:0000256" key="1">
    <source>
        <dbReference type="SAM" id="MobiDB-lite"/>
    </source>
</evidence>
<evidence type="ECO:0000313" key="2">
    <source>
        <dbReference type="EMBL" id="PQM44076.1"/>
    </source>
</evidence>
<feature type="compositionally biased region" description="Low complexity" evidence="1">
    <location>
        <begin position="1"/>
        <end position="12"/>
    </location>
</feature>
<accession>A0A2S8BBQ2</accession>
<evidence type="ECO:0000313" key="3">
    <source>
        <dbReference type="Proteomes" id="UP000238296"/>
    </source>
</evidence>